<feature type="transmembrane region" description="Helical" evidence="1">
    <location>
        <begin position="36"/>
        <end position="52"/>
    </location>
</feature>
<proteinExistence type="predicted"/>
<feature type="domain" description="HNH nuclease" evidence="2">
    <location>
        <begin position="132"/>
        <end position="184"/>
    </location>
</feature>
<sequence length="192" mass="21616">MGKLEIIVLGVTGFLAFNTYYDNYYLTKIKGYKKHLEIGMYVFLGFSFYLMLKRNPYQSKELLSQASNMVKFLPINKDALSMVSPFLNLTGGGGSGEDSQSAQRILQSGGTTQIPSINGSHQVATKRSVSETKKKWVASQQDWKCNHCSNQLPAWFEVDHKVRLEYGGSNHVDNLEALCRDCHGKKTAMEKF</sequence>
<dbReference type="GO" id="GO:0008270">
    <property type="term" value="F:zinc ion binding"/>
    <property type="evidence" value="ECO:0007669"/>
    <property type="project" value="InterPro"/>
</dbReference>
<keyword evidence="1" id="KW-0472">Membrane</keyword>
<dbReference type="AlphaFoldDB" id="A0A6C0LUI2"/>
<evidence type="ECO:0000256" key="1">
    <source>
        <dbReference type="SAM" id="Phobius"/>
    </source>
</evidence>
<dbReference type="Pfam" id="PF01844">
    <property type="entry name" value="HNH"/>
    <property type="match status" value="1"/>
</dbReference>
<dbReference type="InterPro" id="IPR003615">
    <property type="entry name" value="HNH_nuc"/>
</dbReference>
<dbReference type="GO" id="GO:0003676">
    <property type="term" value="F:nucleic acid binding"/>
    <property type="evidence" value="ECO:0007669"/>
    <property type="project" value="InterPro"/>
</dbReference>
<reference evidence="3" key="1">
    <citation type="journal article" date="2020" name="Nature">
        <title>Giant virus diversity and host interactions through global metagenomics.</title>
        <authorList>
            <person name="Schulz F."/>
            <person name="Roux S."/>
            <person name="Paez-Espino D."/>
            <person name="Jungbluth S."/>
            <person name="Walsh D.A."/>
            <person name="Denef V.J."/>
            <person name="McMahon K.D."/>
            <person name="Konstantinidis K.T."/>
            <person name="Eloe-Fadrosh E.A."/>
            <person name="Kyrpides N.C."/>
            <person name="Woyke T."/>
        </authorList>
    </citation>
    <scope>NUCLEOTIDE SEQUENCE</scope>
    <source>
        <strain evidence="3">GVMAG-S-1016713-123</strain>
    </source>
</reference>
<evidence type="ECO:0000259" key="2">
    <source>
        <dbReference type="SMART" id="SM00507"/>
    </source>
</evidence>
<dbReference type="GO" id="GO:0004519">
    <property type="term" value="F:endonuclease activity"/>
    <property type="evidence" value="ECO:0007669"/>
    <property type="project" value="InterPro"/>
</dbReference>
<protein>
    <recommendedName>
        <fullName evidence="2">HNH nuclease domain-containing protein</fullName>
    </recommendedName>
</protein>
<organism evidence="3">
    <name type="scientific">viral metagenome</name>
    <dbReference type="NCBI Taxonomy" id="1070528"/>
    <lineage>
        <taxon>unclassified sequences</taxon>
        <taxon>metagenomes</taxon>
        <taxon>organismal metagenomes</taxon>
    </lineage>
</organism>
<dbReference type="SMART" id="SM00507">
    <property type="entry name" value="HNHc"/>
    <property type="match status" value="1"/>
</dbReference>
<dbReference type="EMBL" id="MN740568">
    <property type="protein sequence ID" value="QHU34267.1"/>
    <property type="molecule type" value="Genomic_DNA"/>
</dbReference>
<keyword evidence="1" id="KW-1133">Transmembrane helix</keyword>
<accession>A0A6C0LUI2</accession>
<feature type="transmembrane region" description="Helical" evidence="1">
    <location>
        <begin position="6"/>
        <end position="24"/>
    </location>
</feature>
<keyword evidence="1" id="KW-0812">Transmembrane</keyword>
<dbReference type="InterPro" id="IPR002711">
    <property type="entry name" value="HNH"/>
</dbReference>
<name>A0A6C0LUI2_9ZZZZ</name>
<dbReference type="CDD" id="cd00085">
    <property type="entry name" value="HNHc"/>
    <property type="match status" value="1"/>
</dbReference>
<dbReference type="Gene3D" id="1.10.30.50">
    <property type="match status" value="1"/>
</dbReference>
<evidence type="ECO:0000313" key="3">
    <source>
        <dbReference type="EMBL" id="QHU34267.1"/>
    </source>
</evidence>